<keyword evidence="1" id="KW-0472">Membrane</keyword>
<accession>A0A0F9CG91</accession>
<gene>
    <name evidence="2" type="ORF">LCGC14_2326590</name>
</gene>
<keyword evidence="1" id="KW-1133">Transmembrane helix</keyword>
<name>A0A0F9CG91_9ZZZZ</name>
<dbReference type="AlphaFoldDB" id="A0A0F9CG91"/>
<dbReference type="EMBL" id="LAZR01033353">
    <property type="protein sequence ID" value="KKL48328.1"/>
    <property type="molecule type" value="Genomic_DNA"/>
</dbReference>
<sequence length="69" mass="8066">MKKIQLHWQILIALIIAIVFGIIFPTSYMIREKSYKSLIRSKVDPVVLVKIEQLEGVEYETRAEFEDAL</sequence>
<feature type="transmembrane region" description="Helical" evidence="1">
    <location>
        <begin position="6"/>
        <end position="30"/>
    </location>
</feature>
<feature type="non-terminal residue" evidence="2">
    <location>
        <position position="69"/>
    </location>
</feature>
<evidence type="ECO:0000313" key="2">
    <source>
        <dbReference type="EMBL" id="KKL48328.1"/>
    </source>
</evidence>
<evidence type="ECO:0000256" key="1">
    <source>
        <dbReference type="SAM" id="Phobius"/>
    </source>
</evidence>
<keyword evidence="1" id="KW-0812">Transmembrane</keyword>
<proteinExistence type="predicted"/>
<comment type="caution">
    <text evidence="2">The sequence shown here is derived from an EMBL/GenBank/DDBJ whole genome shotgun (WGS) entry which is preliminary data.</text>
</comment>
<protein>
    <submittedName>
        <fullName evidence="2">Uncharacterized protein</fullName>
    </submittedName>
</protein>
<organism evidence="2">
    <name type="scientific">marine sediment metagenome</name>
    <dbReference type="NCBI Taxonomy" id="412755"/>
    <lineage>
        <taxon>unclassified sequences</taxon>
        <taxon>metagenomes</taxon>
        <taxon>ecological metagenomes</taxon>
    </lineage>
</organism>
<reference evidence="2" key="1">
    <citation type="journal article" date="2015" name="Nature">
        <title>Complex archaea that bridge the gap between prokaryotes and eukaryotes.</title>
        <authorList>
            <person name="Spang A."/>
            <person name="Saw J.H."/>
            <person name="Jorgensen S.L."/>
            <person name="Zaremba-Niedzwiedzka K."/>
            <person name="Martijn J."/>
            <person name="Lind A.E."/>
            <person name="van Eijk R."/>
            <person name="Schleper C."/>
            <person name="Guy L."/>
            <person name="Ettema T.J."/>
        </authorList>
    </citation>
    <scope>NUCLEOTIDE SEQUENCE</scope>
</reference>